<name>W7DR04_BIPV3</name>
<reference evidence="1 2" key="1">
    <citation type="journal article" date="2013" name="PLoS Genet.">
        <title>Comparative genome structure, secondary metabolite, and effector coding capacity across Cochliobolus pathogens.</title>
        <authorList>
            <person name="Condon B.J."/>
            <person name="Leng Y."/>
            <person name="Wu D."/>
            <person name="Bushley K.E."/>
            <person name="Ohm R.A."/>
            <person name="Otillar R."/>
            <person name="Martin J."/>
            <person name="Schackwitz W."/>
            <person name="Grimwood J."/>
            <person name="MohdZainudin N."/>
            <person name="Xue C."/>
            <person name="Wang R."/>
            <person name="Manning V.A."/>
            <person name="Dhillon B."/>
            <person name="Tu Z.J."/>
            <person name="Steffenson B.J."/>
            <person name="Salamov A."/>
            <person name="Sun H."/>
            <person name="Lowry S."/>
            <person name="LaButti K."/>
            <person name="Han J."/>
            <person name="Copeland A."/>
            <person name="Lindquist E."/>
            <person name="Barry K."/>
            <person name="Schmutz J."/>
            <person name="Baker S.E."/>
            <person name="Ciuffetti L.M."/>
            <person name="Grigoriev I.V."/>
            <person name="Zhong S."/>
            <person name="Turgeon B.G."/>
        </authorList>
    </citation>
    <scope>NUCLEOTIDE SEQUENCE [LARGE SCALE GENOMIC DNA]</scope>
    <source>
        <strain evidence="1 2">FI3</strain>
    </source>
</reference>
<evidence type="ECO:0000313" key="2">
    <source>
        <dbReference type="Proteomes" id="UP000054337"/>
    </source>
</evidence>
<sequence length="78" mass="9056">YTKSARRFNVSRRTLVRPHQGLSTSRTIRYQNQQALHPEQEIKLTEYIDPLSVSGTEPNRNLVQSFAAEIAQKEISYH</sequence>
<protein>
    <recommendedName>
        <fullName evidence="3">HTH psq-type domain-containing protein</fullName>
    </recommendedName>
</protein>
<dbReference type="EMBL" id="KI968907">
    <property type="protein sequence ID" value="EUN20693.1"/>
    <property type="molecule type" value="Genomic_DNA"/>
</dbReference>
<evidence type="ECO:0008006" key="3">
    <source>
        <dbReference type="Google" id="ProtNLM"/>
    </source>
</evidence>
<dbReference type="Proteomes" id="UP000054337">
    <property type="component" value="Unassembled WGS sequence"/>
</dbReference>
<keyword evidence="2" id="KW-1185">Reference proteome</keyword>
<dbReference type="HOGENOM" id="CLU_013929_17_3_1"/>
<feature type="non-terminal residue" evidence="1">
    <location>
        <position position="1"/>
    </location>
</feature>
<organism evidence="1 2">
    <name type="scientific">Bipolaris victoriae (strain FI3)</name>
    <name type="common">Victoria blight of oats agent</name>
    <name type="synonym">Cochliobolus victoriae</name>
    <dbReference type="NCBI Taxonomy" id="930091"/>
    <lineage>
        <taxon>Eukaryota</taxon>
        <taxon>Fungi</taxon>
        <taxon>Dikarya</taxon>
        <taxon>Ascomycota</taxon>
        <taxon>Pezizomycotina</taxon>
        <taxon>Dothideomycetes</taxon>
        <taxon>Pleosporomycetidae</taxon>
        <taxon>Pleosporales</taxon>
        <taxon>Pleosporineae</taxon>
        <taxon>Pleosporaceae</taxon>
        <taxon>Bipolaris</taxon>
    </lineage>
</organism>
<dbReference type="GeneID" id="26250831"/>
<evidence type="ECO:0000313" key="1">
    <source>
        <dbReference type="EMBL" id="EUN20693.1"/>
    </source>
</evidence>
<dbReference type="AlphaFoldDB" id="W7DR04"/>
<dbReference type="RefSeq" id="XP_014550267.1">
    <property type="nucleotide sequence ID" value="XM_014694781.1"/>
</dbReference>
<gene>
    <name evidence="1" type="ORF">COCVIDRAFT_115931</name>
</gene>
<accession>W7DR04</accession>
<proteinExistence type="predicted"/>